<dbReference type="EMBL" id="VEPZ02000982">
    <property type="protein sequence ID" value="KAE8705416.1"/>
    <property type="molecule type" value="Genomic_DNA"/>
</dbReference>
<reference evidence="1" key="1">
    <citation type="submission" date="2019-09" db="EMBL/GenBank/DDBJ databases">
        <title>Draft genome information of white flower Hibiscus syriacus.</title>
        <authorList>
            <person name="Kim Y.-M."/>
        </authorList>
    </citation>
    <scope>NUCLEOTIDE SEQUENCE [LARGE SCALE GENOMIC DNA]</scope>
    <source>
        <strain evidence="1">YM2019G1</strain>
    </source>
</reference>
<accession>A0A6A3AMQ2</accession>
<keyword evidence="2" id="KW-1185">Reference proteome</keyword>
<evidence type="ECO:0000313" key="1">
    <source>
        <dbReference type="EMBL" id="KAE8705416.1"/>
    </source>
</evidence>
<comment type="caution">
    <text evidence="1">The sequence shown here is derived from an EMBL/GenBank/DDBJ whole genome shotgun (WGS) entry which is preliminary data.</text>
</comment>
<evidence type="ECO:0000313" key="2">
    <source>
        <dbReference type="Proteomes" id="UP000436088"/>
    </source>
</evidence>
<protein>
    <submittedName>
        <fullName evidence="1">Uncharacterized protein</fullName>
    </submittedName>
</protein>
<dbReference type="AlphaFoldDB" id="A0A6A3AMQ2"/>
<name>A0A6A3AMQ2_HIBSY</name>
<dbReference type="Proteomes" id="UP000436088">
    <property type="component" value="Unassembled WGS sequence"/>
</dbReference>
<gene>
    <name evidence="1" type="ORF">F3Y22_tig00110429pilonHSYRG01143</name>
</gene>
<proteinExistence type="predicted"/>
<organism evidence="1 2">
    <name type="scientific">Hibiscus syriacus</name>
    <name type="common">Rose of Sharon</name>
    <dbReference type="NCBI Taxonomy" id="106335"/>
    <lineage>
        <taxon>Eukaryota</taxon>
        <taxon>Viridiplantae</taxon>
        <taxon>Streptophyta</taxon>
        <taxon>Embryophyta</taxon>
        <taxon>Tracheophyta</taxon>
        <taxon>Spermatophyta</taxon>
        <taxon>Magnoliopsida</taxon>
        <taxon>eudicotyledons</taxon>
        <taxon>Gunneridae</taxon>
        <taxon>Pentapetalae</taxon>
        <taxon>rosids</taxon>
        <taxon>malvids</taxon>
        <taxon>Malvales</taxon>
        <taxon>Malvaceae</taxon>
        <taxon>Malvoideae</taxon>
        <taxon>Hibiscus</taxon>
    </lineage>
</organism>
<sequence>MEAMLLGFHHLSPGLLSPKPLKIPALPVMVETVSRKIEEYIVMQCLICCDVVLPNNARQSCNDMCSLIFPFQEKKSSCLKMEHASDWMGAQLTG</sequence>